<evidence type="ECO:0000256" key="1">
    <source>
        <dbReference type="SAM" id="Coils"/>
    </source>
</evidence>
<name>A0A8J8P7A7_HALGN</name>
<evidence type="ECO:0000313" key="2">
    <source>
        <dbReference type="EMBL" id="TNV87405.1"/>
    </source>
</evidence>
<dbReference type="AlphaFoldDB" id="A0A8J8P7A7"/>
<keyword evidence="1" id="KW-0175">Coiled coil</keyword>
<gene>
    <name evidence="2" type="ORF">FGO68_gene4410</name>
</gene>
<dbReference type="Proteomes" id="UP000785679">
    <property type="component" value="Unassembled WGS sequence"/>
</dbReference>
<organism evidence="2 3">
    <name type="scientific">Halteria grandinella</name>
    <dbReference type="NCBI Taxonomy" id="5974"/>
    <lineage>
        <taxon>Eukaryota</taxon>
        <taxon>Sar</taxon>
        <taxon>Alveolata</taxon>
        <taxon>Ciliophora</taxon>
        <taxon>Intramacronucleata</taxon>
        <taxon>Spirotrichea</taxon>
        <taxon>Stichotrichia</taxon>
        <taxon>Sporadotrichida</taxon>
        <taxon>Halteriidae</taxon>
        <taxon>Halteria</taxon>
    </lineage>
</organism>
<dbReference type="EMBL" id="RRYP01000451">
    <property type="protein sequence ID" value="TNV87405.1"/>
    <property type="molecule type" value="Genomic_DNA"/>
</dbReference>
<comment type="caution">
    <text evidence="2">The sequence shown here is derived from an EMBL/GenBank/DDBJ whole genome shotgun (WGS) entry which is preliminary data.</text>
</comment>
<feature type="coiled-coil region" evidence="1">
    <location>
        <begin position="460"/>
        <end position="487"/>
    </location>
</feature>
<reference evidence="2" key="1">
    <citation type="submission" date="2019-06" db="EMBL/GenBank/DDBJ databases">
        <authorList>
            <person name="Zheng W."/>
        </authorList>
    </citation>
    <scope>NUCLEOTIDE SEQUENCE</scope>
    <source>
        <strain evidence="2">QDHG01</strain>
    </source>
</reference>
<evidence type="ECO:0000313" key="3">
    <source>
        <dbReference type="Proteomes" id="UP000785679"/>
    </source>
</evidence>
<proteinExistence type="predicted"/>
<accession>A0A8J8P7A7</accession>
<protein>
    <submittedName>
        <fullName evidence="2">Uncharacterized protein</fullName>
    </submittedName>
</protein>
<sequence length="1024" mass="116223">MSEFTFIFDFSTRLVKLSVSAMRNSACSRNICSLHTFASSSSFFISMFSSMKPSPPISYFMQSCTMPLISQVASVRYQVTAPISVGISPLHFLALLPRLALGQSKSGVKADWVSITLGSSLRQEVSVTGGGSSLSSLSYGWLRAQEDWSWKWSQAKGFVRGLVAASVSSSLKRCLKVSEKAVVIDYTFDHTLSHLLMSLSESLKSILQNVQGGFGDYHEEEEDEDLLQGGGGRYQADEENFEFKESDTNAQQNQWDNGVTKKFHNLFNAEDDGSVIVQRVYPTKMVKSEDYGSGSRLGRSNSTMQMMKNEEMMSQMGGMGGESFCVNNFGGVGLNGMNSADGGMGSMMQRPAGYADSSSLNFPQFDGIVKKRGRRNQDVLLRMKLEQHNQINKGINSQQLLKSENNNFSISYQGNKTVAEIMKMNTNEPSMLNNNGGMMSCQPSYMQPTMMGNYDERSMLTGMTIENDRERRLIQEIEEEFELNEQEPKEAQLINYTGSIINQAAEIGKFVDQLNMIIQAQITSVQQRMQKLMMELETKLAAASIKMEAQHDSNKEIIKREMEGFVIKQLPRLKESRYALNQLQELTNNWKIQASTIRPYKHPRTSIRIFSGNQAESYNVAKVTRTQTVNLQKIKNEGEVAFRTIEHPIQFEGCFSKRYDKMFSSTNGILALYCEVNNITDIIQVKNHENSKMDAQFLRGIPGTVKVVIMQEGRLICDKSVYIDNKLVQHLRLEEDEIFCGIDVTNIDLLFGTSKYGAMYHFQWSDEKQQYRNMPKKILKHYAPKCRKFGVSNLQRVEDKVYVITRNQLHRFTTSLDFDKLGDTYKLKSDQLFMSRPQILDYEIAPNLIHIIVLLEDNTIQVVDQFTSELVCIHQYRSSPQLHVLMCPNFDYQYLPVTFTTGEDMKGLFGLDIQESGLTVKEMIEHRDFKVFGKMDRDFDPQSKLSRQYLYGLNGFGRIYIVLVQQAMNDERDLGGDLSLFGSRLLNLTSLLKSLTLPRLSIGCWTTVNKSHSMQISSMQTSKC</sequence>
<keyword evidence="3" id="KW-1185">Reference proteome</keyword>